<comment type="function">
    <text evidence="11">May play a role in mRNA degradation. Endonuclease required for processing of 20S pre-rRNA precursor and biogenesis of 40S ribosomal subunits.</text>
</comment>
<feature type="binding site" evidence="13">
    <location>
        <position position="267"/>
    </location>
    <ligand>
        <name>Zn(2+)</name>
        <dbReference type="ChEBI" id="CHEBI:29105"/>
    </ligand>
</feature>
<comment type="subcellular location">
    <subcellularLocation>
        <location evidence="1 12">Nucleus</location>
    </subcellularLocation>
</comment>
<dbReference type="EMBL" id="GEFM01004784">
    <property type="protein sequence ID" value="JAP71012.1"/>
    <property type="molecule type" value="mRNA"/>
</dbReference>
<feature type="compositionally biased region" description="Acidic residues" evidence="14">
    <location>
        <begin position="177"/>
        <end position="188"/>
    </location>
</feature>
<evidence type="ECO:0000256" key="4">
    <source>
        <dbReference type="ARBA" id="ARBA00022553"/>
    </source>
</evidence>
<keyword evidence="4" id="KW-0597">Phosphoprotein</keyword>
<evidence type="ECO:0000256" key="9">
    <source>
        <dbReference type="ARBA" id="ARBA00022833"/>
    </source>
</evidence>
<dbReference type="InterPro" id="IPR033411">
    <property type="entry name" value="Ribonuclease_PIN"/>
</dbReference>
<dbReference type="PANTHER" id="PTHR12814">
    <property type="entry name" value="RNA-BINDING PROTEIN NOB1"/>
    <property type="match status" value="1"/>
</dbReference>
<feature type="binding site" evidence="13">
    <location>
        <position position="255"/>
    </location>
    <ligand>
        <name>Zn(2+)</name>
        <dbReference type="ChEBI" id="CHEBI:29105"/>
    </ligand>
</feature>
<feature type="domain" description="Nin one binding (NOB1) Zn-ribbon-like" evidence="15">
    <location>
        <begin position="242"/>
        <end position="313"/>
    </location>
</feature>
<evidence type="ECO:0000256" key="1">
    <source>
        <dbReference type="ARBA" id="ARBA00004123"/>
    </source>
</evidence>
<evidence type="ECO:0000256" key="5">
    <source>
        <dbReference type="ARBA" id="ARBA00022722"/>
    </source>
</evidence>
<keyword evidence="10 12" id="KW-0539">Nucleus</keyword>
<dbReference type="CDD" id="cd09876">
    <property type="entry name" value="PIN_Nob1-like"/>
    <property type="match status" value="1"/>
</dbReference>
<evidence type="ECO:0000256" key="10">
    <source>
        <dbReference type="ARBA" id="ARBA00023242"/>
    </source>
</evidence>
<dbReference type="GO" id="GO:0030490">
    <property type="term" value="P:maturation of SSU-rRNA"/>
    <property type="evidence" value="ECO:0007669"/>
    <property type="project" value="TreeGrafter"/>
</dbReference>
<evidence type="ECO:0000259" key="15">
    <source>
        <dbReference type="Pfam" id="PF08772"/>
    </source>
</evidence>
<proteinExistence type="evidence at transcript level"/>
<evidence type="ECO:0000256" key="14">
    <source>
        <dbReference type="SAM" id="MobiDB-lite"/>
    </source>
</evidence>
<name>A0A131XXK5_IXORI</name>
<dbReference type="InterPro" id="IPR036283">
    <property type="entry name" value="NOB1_Zf-like_sf"/>
</dbReference>
<evidence type="ECO:0000256" key="7">
    <source>
        <dbReference type="ARBA" id="ARBA00022771"/>
    </source>
</evidence>
<dbReference type="GO" id="GO:0005634">
    <property type="term" value="C:nucleus"/>
    <property type="evidence" value="ECO:0007669"/>
    <property type="project" value="UniProtKB-SubCell"/>
</dbReference>
<dbReference type="SUPFAM" id="SSF144206">
    <property type="entry name" value="NOB1 zinc finger-like"/>
    <property type="match status" value="1"/>
</dbReference>
<evidence type="ECO:0000259" key="16">
    <source>
        <dbReference type="Pfam" id="PF17146"/>
    </source>
</evidence>
<evidence type="ECO:0000256" key="2">
    <source>
        <dbReference type="ARBA" id="ARBA00005858"/>
    </source>
</evidence>
<protein>
    <recommendedName>
        <fullName evidence="3 12">RNA-binding protein NOB1</fullName>
    </recommendedName>
</protein>
<keyword evidence="8" id="KW-0378">Hydrolase</keyword>
<keyword evidence="5" id="KW-0540">Nuclease</keyword>
<dbReference type="PANTHER" id="PTHR12814:SF2">
    <property type="entry name" value="RNA-BINDING PROTEIN NOB1"/>
    <property type="match status" value="1"/>
</dbReference>
<evidence type="ECO:0000256" key="8">
    <source>
        <dbReference type="ARBA" id="ARBA00022801"/>
    </source>
</evidence>
<dbReference type="PIRSF" id="PIRSF037125">
    <property type="entry name" value="D-site_20S_pre-rRNA_nuclease"/>
    <property type="match status" value="1"/>
</dbReference>
<accession>A0A131XXK5</accession>
<reference evidence="17" key="1">
    <citation type="submission" date="2016-02" db="EMBL/GenBank/DDBJ databases">
        <title>RNAseq analyses of the midgut from blood- or serum-fed Ixodes ricinus ticks.</title>
        <authorList>
            <person name="Perner J."/>
            <person name="Provaznik J."/>
            <person name="Schrenkova J."/>
            <person name="Urbanova V."/>
            <person name="Ribeiro J.M."/>
            <person name="Kopacek P."/>
        </authorList>
    </citation>
    <scope>NUCLEOTIDE SEQUENCE</scope>
    <source>
        <tissue evidence="17">Gut</tissue>
    </source>
</reference>
<feature type="domain" description="Ribonuclease PIN" evidence="16">
    <location>
        <begin position="15"/>
        <end position="101"/>
    </location>
</feature>
<feature type="compositionally biased region" description="Basic and acidic residues" evidence="14">
    <location>
        <begin position="151"/>
        <end position="172"/>
    </location>
</feature>
<evidence type="ECO:0000313" key="17">
    <source>
        <dbReference type="EMBL" id="JAP71012.1"/>
    </source>
</evidence>
<dbReference type="InterPro" id="IPR017117">
    <property type="entry name" value="Nob1_euk"/>
</dbReference>
<dbReference type="GO" id="GO:0016787">
    <property type="term" value="F:hydrolase activity"/>
    <property type="evidence" value="ECO:0007669"/>
    <property type="project" value="UniProtKB-KW"/>
</dbReference>
<feature type="binding site" evidence="13">
    <location>
        <position position="252"/>
    </location>
    <ligand>
        <name>Zn(2+)</name>
        <dbReference type="ChEBI" id="CHEBI:29105"/>
    </ligand>
</feature>
<dbReference type="InterPro" id="IPR014881">
    <property type="entry name" value="NOB1_Zn-bd"/>
</dbReference>
<feature type="region of interest" description="Disordered" evidence="14">
    <location>
        <begin position="371"/>
        <end position="393"/>
    </location>
</feature>
<evidence type="ECO:0000256" key="13">
    <source>
        <dbReference type="PIRSR" id="PIRSR037125-1"/>
    </source>
</evidence>
<keyword evidence="6 12" id="KW-0479">Metal-binding</keyword>
<dbReference type="Gene3D" id="3.40.50.1010">
    <property type="entry name" value="5'-nuclease"/>
    <property type="match status" value="1"/>
</dbReference>
<evidence type="ECO:0000256" key="11">
    <source>
        <dbReference type="ARBA" id="ARBA00045628"/>
    </source>
</evidence>
<dbReference type="AlphaFoldDB" id="A0A131XXK5"/>
<dbReference type="FunFam" id="3.40.50.1010:FF:000018">
    <property type="entry name" value="RNA-binding protein NOB1"/>
    <property type="match status" value="1"/>
</dbReference>
<organism evidence="17">
    <name type="scientific">Ixodes ricinus</name>
    <name type="common">Common tick</name>
    <name type="synonym">Acarus ricinus</name>
    <dbReference type="NCBI Taxonomy" id="34613"/>
    <lineage>
        <taxon>Eukaryota</taxon>
        <taxon>Metazoa</taxon>
        <taxon>Ecdysozoa</taxon>
        <taxon>Arthropoda</taxon>
        <taxon>Chelicerata</taxon>
        <taxon>Arachnida</taxon>
        <taxon>Acari</taxon>
        <taxon>Parasitiformes</taxon>
        <taxon>Ixodida</taxon>
        <taxon>Ixodoidea</taxon>
        <taxon>Ixodidae</taxon>
        <taxon>Ixodinae</taxon>
        <taxon>Ixodes</taxon>
    </lineage>
</organism>
<dbReference type="Pfam" id="PF08772">
    <property type="entry name" value="Zn_ribbon_NOB1"/>
    <property type="match status" value="1"/>
</dbReference>
<keyword evidence="9 12" id="KW-0862">Zinc</keyword>
<sequence>MDPVTLSSKASVEHLVVDAGGFIKNTALHEIGRRIYTLPEVISEIKDNATKQRLQVLPYEIHYRVPPPEIIKIVTDFSKQTGDYPSLSAVDIKVLALTYLLEKEFVGTEHLCQKPKSTQVLPHDALKGATASPGFFGPANNVLEVEQVHNERVQEGSGDSRIKSDQQEKDESCTNESSEDEESEEEEAWITPSNITDIKRQMGALTVEDGMMPVACISTDFAVQNMLIQMGLKAVSVDGMMIKHARTFILRCHACFTTTKIMTKQFCPGCGNKTLKRVSVSVDEDGTTRLFINYKKPINIRGTRFSLPTPKGGKHAKNPILCEDQPVPQNRLSKMALSKVDALDPDYLSRNSPFKVNDVYSRSANLNVRLDHLGSRNPNQVKRNTGNHKKKRQ</sequence>
<dbReference type="GO" id="GO:0004521">
    <property type="term" value="F:RNA endonuclease activity"/>
    <property type="evidence" value="ECO:0007669"/>
    <property type="project" value="UniProtKB-UniRule"/>
</dbReference>
<keyword evidence="7" id="KW-0863">Zinc-finger</keyword>
<feature type="binding site" evidence="13">
    <location>
        <position position="270"/>
    </location>
    <ligand>
        <name>Zn(2+)</name>
        <dbReference type="ChEBI" id="CHEBI:29105"/>
    </ligand>
</feature>
<evidence type="ECO:0000256" key="3">
    <source>
        <dbReference type="ARBA" id="ARBA00018439"/>
    </source>
</evidence>
<evidence type="ECO:0000256" key="12">
    <source>
        <dbReference type="PIRNR" id="PIRNR037125"/>
    </source>
</evidence>
<feature type="region of interest" description="Disordered" evidence="14">
    <location>
        <begin position="151"/>
        <end position="189"/>
    </location>
</feature>
<dbReference type="InterPro" id="IPR039907">
    <property type="entry name" value="NOB1"/>
</dbReference>
<dbReference type="Pfam" id="PF17146">
    <property type="entry name" value="PIN_6"/>
    <property type="match status" value="1"/>
</dbReference>
<dbReference type="GO" id="GO:0008270">
    <property type="term" value="F:zinc ion binding"/>
    <property type="evidence" value="ECO:0007669"/>
    <property type="project" value="UniProtKB-KW"/>
</dbReference>
<evidence type="ECO:0000256" key="6">
    <source>
        <dbReference type="ARBA" id="ARBA00022723"/>
    </source>
</evidence>
<dbReference type="Gene3D" id="6.20.210.10">
    <property type="entry name" value="Nin one binding (NOB1), Zn-ribbon-like"/>
    <property type="match status" value="1"/>
</dbReference>
<dbReference type="GO" id="GO:0030688">
    <property type="term" value="C:preribosome, small subunit precursor"/>
    <property type="evidence" value="ECO:0007669"/>
    <property type="project" value="TreeGrafter"/>
</dbReference>
<comment type="similarity">
    <text evidence="2 12">Belongs to the NOB1 family.</text>
</comment>